<accession>A0A328BL04</accession>
<dbReference type="AlphaFoldDB" id="A0A328BL04"/>
<gene>
    <name evidence="4" type="ORF">DJ019_05105</name>
</gene>
<organism evidence="4 5">
    <name type="scientific">Phenylobacterium kunshanense</name>
    <dbReference type="NCBI Taxonomy" id="1445034"/>
    <lineage>
        <taxon>Bacteria</taxon>
        <taxon>Pseudomonadati</taxon>
        <taxon>Pseudomonadota</taxon>
        <taxon>Alphaproteobacteria</taxon>
        <taxon>Caulobacterales</taxon>
        <taxon>Caulobacteraceae</taxon>
        <taxon>Phenylobacterium</taxon>
    </lineage>
</organism>
<proteinExistence type="predicted"/>
<keyword evidence="5" id="KW-1185">Reference proteome</keyword>
<dbReference type="InterPro" id="IPR013424">
    <property type="entry name" value="Ice-binding_C"/>
</dbReference>
<dbReference type="GO" id="GO:0007160">
    <property type="term" value="P:cell-matrix adhesion"/>
    <property type="evidence" value="ECO:0007669"/>
    <property type="project" value="InterPro"/>
</dbReference>
<dbReference type="NCBIfam" id="TIGR02595">
    <property type="entry name" value="PEP_CTERM"/>
    <property type="match status" value="1"/>
</dbReference>
<sequence length="267" mass="27252">MALGATAAIAGPVAAGFDSTTIPANDDGSYGPAVAPGFAMNFFGTTYSSFYVNNNGNITFSDNMGTYTPYGLGAGYVGQPIIAPFFADVDTRGAGSGLTAFGTGTYAGRDAFGVSWRDVGYYGAHTDKLNTFQLILTDRSDIGIGDFDIYFHYDTIEWETGDASGGAGGLGGVSAAAGFSNGTGLAGTYYQLPGSLVNGALLDGGPNALVAGTNTGVLGQYRFTVRNGVVDPGDPGAIPEPATWAMMIMGFGAAGTVLRRRRTLALA</sequence>
<comment type="caution">
    <text evidence="4">The sequence shown here is derived from an EMBL/GenBank/DDBJ whole genome shotgun (WGS) entry which is preliminary data.</text>
</comment>
<evidence type="ECO:0000256" key="1">
    <source>
        <dbReference type="ARBA" id="ARBA00023157"/>
    </source>
</evidence>
<dbReference type="InterPro" id="IPR051495">
    <property type="entry name" value="Epithelial_Barrier/Signaling"/>
</dbReference>
<dbReference type="Proteomes" id="UP000249524">
    <property type="component" value="Unassembled WGS sequence"/>
</dbReference>
<evidence type="ECO:0000259" key="3">
    <source>
        <dbReference type="Pfam" id="PF07589"/>
    </source>
</evidence>
<feature type="domain" description="Ice-binding protein C-terminal" evidence="3">
    <location>
        <begin position="237"/>
        <end position="261"/>
    </location>
</feature>
<evidence type="ECO:0000259" key="2">
    <source>
        <dbReference type="Pfam" id="PF06119"/>
    </source>
</evidence>
<feature type="domain" description="NIDO" evidence="2">
    <location>
        <begin position="105"/>
        <end position="226"/>
    </location>
</feature>
<evidence type="ECO:0000313" key="5">
    <source>
        <dbReference type="Proteomes" id="UP000249524"/>
    </source>
</evidence>
<name>A0A328BL04_9CAUL</name>
<protein>
    <submittedName>
        <fullName evidence="4">VPLPA-CTERM sorting domain-containing protein</fullName>
    </submittedName>
</protein>
<dbReference type="OrthoDB" id="9342475at2"/>
<reference evidence="4 5" key="1">
    <citation type="submission" date="2018-05" db="EMBL/GenBank/DDBJ databases">
        <authorList>
            <person name="Lanie J.A."/>
            <person name="Ng W.-L."/>
            <person name="Kazmierczak K.M."/>
            <person name="Andrzejewski T.M."/>
            <person name="Davidsen T.M."/>
            <person name="Wayne K.J."/>
            <person name="Tettelin H."/>
            <person name="Glass J.I."/>
            <person name="Rusch D."/>
            <person name="Podicherti R."/>
            <person name="Tsui H.-C.T."/>
            <person name="Winkler M.E."/>
        </authorList>
    </citation>
    <scope>NUCLEOTIDE SEQUENCE [LARGE SCALE GENOMIC DNA]</scope>
    <source>
        <strain evidence="4 5">BUT-10</strain>
    </source>
</reference>
<dbReference type="Pfam" id="PF06119">
    <property type="entry name" value="NIDO"/>
    <property type="match status" value="2"/>
</dbReference>
<dbReference type="InterPro" id="IPR003886">
    <property type="entry name" value="NIDO_dom"/>
</dbReference>
<feature type="domain" description="NIDO" evidence="2">
    <location>
        <begin position="49"/>
        <end position="95"/>
    </location>
</feature>
<evidence type="ECO:0000313" key="4">
    <source>
        <dbReference type="EMBL" id="RAK67309.1"/>
    </source>
</evidence>
<dbReference type="PANTHER" id="PTHR13802">
    <property type="entry name" value="MUCIN 4-RELATED"/>
    <property type="match status" value="1"/>
</dbReference>
<dbReference type="EMBL" id="QFYS01000002">
    <property type="protein sequence ID" value="RAK67309.1"/>
    <property type="molecule type" value="Genomic_DNA"/>
</dbReference>
<keyword evidence="1" id="KW-1015">Disulfide bond</keyword>
<dbReference type="PANTHER" id="PTHR13802:SF52">
    <property type="entry name" value="MUCIN-4"/>
    <property type="match status" value="1"/>
</dbReference>
<dbReference type="NCBIfam" id="NF035944">
    <property type="entry name" value="PEPxxWA-CTERM"/>
    <property type="match status" value="1"/>
</dbReference>
<dbReference type="Pfam" id="PF07589">
    <property type="entry name" value="PEP-CTERM"/>
    <property type="match status" value="1"/>
</dbReference>